<sequence>MSQSTHHQPHTSNTPKNHSCISLKTELNCPICNQFANSSIDRIIDHMMTKHKLANRLKECIPHSITNPNSITCNECHMQFPETDFYVHIFYQHREKFLNLIALSKYSKSIEKIKIFLDQINEPQLSNSLPEKETKGSLLQVNNKNYIDNDFLAPNKKNQLKKILKNKDKILFADIVNILSIERWDVPRIKFLTEMETQTEHYDLNRQNNENHQNIHTQNNLQNNFSNNLSGNPPNSFPNNFPNNLHNNPPNSFPNNFSDNVSNNLPNSIPNNYPNNLPNNSQPNINNNYRQEFNQNTNQNTFQAYNPNLNTNQNFARGFNFSQNNMNFTPNFNQPFASPFNQDFGQGFNFHTNFSQNSFPQPYNQNAYPNYQWNPNPQINQMNPNVFPNPQMNINNEFNQPHQINQNINQNMDEYQIPNQYFNQDPIINQNHTINQNQNINQNQTINQDDEEISDDFTHDFDDIPPNNKNNNEIEFTEPDNKIFDIYENGYNEGDDDEYNENDDDDDDDDDDYLSFIATTIKTSNLRLNNGKVIAESKVTKKQPKKAIDNSKTIVEEKKFFKELEHLYDNLYLQQKIICTENNIYCNICQLKFNDDIDLFSHILTFHQDELLLDF</sequence>
<organism evidence="3 4">
    <name type="scientific">Tritrichomonas foetus</name>
    <dbReference type="NCBI Taxonomy" id="1144522"/>
    <lineage>
        <taxon>Eukaryota</taxon>
        <taxon>Metamonada</taxon>
        <taxon>Parabasalia</taxon>
        <taxon>Tritrichomonadida</taxon>
        <taxon>Tritrichomonadidae</taxon>
        <taxon>Tritrichomonas</taxon>
    </lineage>
</organism>
<feature type="compositionally biased region" description="Acidic residues" evidence="1">
    <location>
        <begin position="493"/>
        <end position="510"/>
    </location>
</feature>
<dbReference type="GeneID" id="94834319"/>
<accession>A0A1J4KP05</accession>
<evidence type="ECO:0000313" key="3">
    <source>
        <dbReference type="EMBL" id="OHT12656.1"/>
    </source>
</evidence>
<reference evidence="3" key="1">
    <citation type="submission" date="2016-10" db="EMBL/GenBank/DDBJ databases">
        <authorList>
            <person name="Benchimol M."/>
            <person name="Almeida L.G."/>
            <person name="Vasconcelos A.T."/>
            <person name="Perreira-Neves A."/>
            <person name="Rosa I.A."/>
            <person name="Tasca T."/>
            <person name="Bogo M.R."/>
            <person name="de Souza W."/>
        </authorList>
    </citation>
    <scope>NUCLEOTIDE SEQUENCE [LARGE SCALE GENOMIC DNA]</scope>
    <source>
        <strain evidence="3">K</strain>
    </source>
</reference>
<evidence type="ECO:0000313" key="4">
    <source>
        <dbReference type="Proteomes" id="UP000179807"/>
    </source>
</evidence>
<dbReference type="SMART" id="SM00355">
    <property type="entry name" value="ZnF_C2H2"/>
    <property type="match status" value="3"/>
</dbReference>
<keyword evidence="4" id="KW-1185">Reference proteome</keyword>
<dbReference type="InterPro" id="IPR013087">
    <property type="entry name" value="Znf_C2H2_type"/>
</dbReference>
<comment type="caution">
    <text evidence="3">The sequence shown here is derived from an EMBL/GenBank/DDBJ whole genome shotgun (WGS) entry which is preliminary data.</text>
</comment>
<dbReference type="Proteomes" id="UP000179807">
    <property type="component" value="Unassembled WGS sequence"/>
</dbReference>
<dbReference type="PROSITE" id="PS00028">
    <property type="entry name" value="ZINC_FINGER_C2H2_1"/>
    <property type="match status" value="1"/>
</dbReference>
<feature type="region of interest" description="Disordered" evidence="1">
    <location>
        <begin position="487"/>
        <end position="510"/>
    </location>
</feature>
<dbReference type="AlphaFoldDB" id="A0A1J4KP05"/>
<proteinExistence type="predicted"/>
<dbReference type="EMBL" id="MLAK01000559">
    <property type="protein sequence ID" value="OHT12656.1"/>
    <property type="molecule type" value="Genomic_DNA"/>
</dbReference>
<dbReference type="VEuPathDB" id="TrichDB:TRFO_17484"/>
<evidence type="ECO:0000259" key="2">
    <source>
        <dbReference type="PROSITE" id="PS00028"/>
    </source>
</evidence>
<feature type="region of interest" description="Disordered" evidence="1">
    <location>
        <begin position="220"/>
        <end position="283"/>
    </location>
</feature>
<evidence type="ECO:0000256" key="1">
    <source>
        <dbReference type="SAM" id="MobiDB-lite"/>
    </source>
</evidence>
<protein>
    <recommendedName>
        <fullName evidence="2">C2H2-type domain-containing protein</fullName>
    </recommendedName>
</protein>
<feature type="domain" description="C2H2-type" evidence="2">
    <location>
        <begin position="586"/>
        <end position="607"/>
    </location>
</feature>
<dbReference type="RefSeq" id="XP_068365792.1">
    <property type="nucleotide sequence ID" value="XM_068499615.1"/>
</dbReference>
<gene>
    <name evidence="3" type="ORF">TRFO_17484</name>
</gene>
<name>A0A1J4KP05_9EUKA</name>